<dbReference type="NCBIfam" id="TIGR00099">
    <property type="entry name" value="Cof-subfamily"/>
    <property type="match status" value="1"/>
</dbReference>
<dbReference type="Gene3D" id="3.40.50.1000">
    <property type="entry name" value="HAD superfamily/HAD-like"/>
    <property type="match status" value="1"/>
</dbReference>
<dbReference type="OrthoDB" id="5498330at2"/>
<dbReference type="GO" id="GO:0000287">
    <property type="term" value="F:magnesium ion binding"/>
    <property type="evidence" value="ECO:0007669"/>
    <property type="project" value="TreeGrafter"/>
</dbReference>
<evidence type="ECO:0000313" key="2">
    <source>
        <dbReference type="Proteomes" id="UP000279284"/>
    </source>
</evidence>
<dbReference type="Pfam" id="PF08282">
    <property type="entry name" value="Hydrolase_3"/>
    <property type="match status" value="1"/>
</dbReference>
<dbReference type="EC" id="3.-.-.-" evidence="1"/>
<dbReference type="Proteomes" id="UP000279284">
    <property type="component" value="Chromosome"/>
</dbReference>
<dbReference type="SUPFAM" id="SSF56784">
    <property type="entry name" value="HAD-like"/>
    <property type="match status" value="1"/>
</dbReference>
<proteinExistence type="predicted"/>
<reference evidence="1 2" key="1">
    <citation type="submission" date="2018-12" db="EMBL/GenBank/DDBJ databases">
        <authorList>
            <consortium name="Pathogen Informatics"/>
        </authorList>
    </citation>
    <scope>NUCLEOTIDE SEQUENCE [LARGE SCALE GENOMIC DNA]</scope>
    <source>
        <strain evidence="1 2">NCTC10296</strain>
    </source>
</reference>
<organism evidence="1 2">
    <name type="scientific">Neisseria canis</name>
    <dbReference type="NCBI Taxonomy" id="493"/>
    <lineage>
        <taxon>Bacteria</taxon>
        <taxon>Pseudomonadati</taxon>
        <taxon>Pseudomonadota</taxon>
        <taxon>Betaproteobacteria</taxon>
        <taxon>Neisseriales</taxon>
        <taxon>Neisseriaceae</taxon>
        <taxon>Neisseria</taxon>
    </lineage>
</organism>
<dbReference type="PANTHER" id="PTHR10000:SF25">
    <property type="entry name" value="PHOSPHATASE YKRA-RELATED"/>
    <property type="match status" value="1"/>
</dbReference>
<dbReference type="KEGG" id="nci:NCTC10296_01339"/>
<dbReference type="Gene3D" id="3.30.1240.10">
    <property type="match status" value="1"/>
</dbReference>
<sequence>MRKPNPKIIFFDIDDTLYITHEHRVAESTRSALKALNRKGIITAIATGRAPCLLPEVIRELIEETGIDMLVSINGQYVRHRGKTLAEFPLQQASVREITAFLNRADIAYGLVSAEQFSVSRETEALLAAAGSLKLPYRIAPDAYLHDPVYQIIGFYDEAAGESLNGNLPAGIKTVRWHPYGVDLLDEGGSKARGIQAALDKLGLTMADAMAFGDGPNDIEMVKAVGFGVVMGNGHPDTKAVADFVCPPVTEDGVYRGLLSLGLIEEMPV</sequence>
<evidence type="ECO:0000313" key="1">
    <source>
        <dbReference type="EMBL" id="VEF01494.1"/>
    </source>
</evidence>
<dbReference type="SFLD" id="SFLDS00003">
    <property type="entry name" value="Haloacid_Dehalogenase"/>
    <property type="match status" value="1"/>
</dbReference>
<dbReference type="EMBL" id="LR134313">
    <property type="protein sequence ID" value="VEF01494.1"/>
    <property type="molecule type" value="Genomic_DNA"/>
</dbReference>
<protein>
    <submittedName>
        <fullName evidence="1">HAD hydrolase</fullName>
        <ecNumber evidence="1">3.-.-.-</ecNumber>
    </submittedName>
</protein>
<dbReference type="AlphaFoldDB" id="A0A1X3CXD0"/>
<accession>A0A1X3CXD0</accession>
<keyword evidence="1" id="KW-0378">Hydrolase</keyword>
<name>A0A1X3CXD0_9NEIS</name>
<dbReference type="InterPro" id="IPR036412">
    <property type="entry name" value="HAD-like_sf"/>
</dbReference>
<gene>
    <name evidence="1" type="ORF">NCTC10296_01339</name>
</gene>
<dbReference type="InterPro" id="IPR000150">
    <property type="entry name" value="Cof"/>
</dbReference>
<dbReference type="PANTHER" id="PTHR10000">
    <property type="entry name" value="PHOSPHOSERINE PHOSPHATASE"/>
    <property type="match status" value="1"/>
</dbReference>
<dbReference type="InterPro" id="IPR023214">
    <property type="entry name" value="HAD_sf"/>
</dbReference>
<dbReference type="GO" id="GO:0016791">
    <property type="term" value="F:phosphatase activity"/>
    <property type="evidence" value="ECO:0007669"/>
    <property type="project" value="TreeGrafter"/>
</dbReference>
<dbReference type="STRING" id="493.BWD07_05835"/>
<keyword evidence="2" id="KW-1185">Reference proteome</keyword>
<dbReference type="SFLD" id="SFLDG01140">
    <property type="entry name" value="C2.B:_Phosphomannomutase_and_P"/>
    <property type="match status" value="1"/>
</dbReference>
<dbReference type="NCBIfam" id="TIGR01484">
    <property type="entry name" value="HAD-SF-IIB"/>
    <property type="match status" value="1"/>
</dbReference>
<dbReference type="GO" id="GO:0005829">
    <property type="term" value="C:cytosol"/>
    <property type="evidence" value="ECO:0007669"/>
    <property type="project" value="TreeGrafter"/>
</dbReference>
<dbReference type="RefSeq" id="WP_085416436.1">
    <property type="nucleotide sequence ID" value="NZ_CAUJPY010000006.1"/>
</dbReference>
<dbReference type="InterPro" id="IPR006379">
    <property type="entry name" value="HAD-SF_hydro_IIB"/>
</dbReference>